<dbReference type="Gene3D" id="2.60.210.10">
    <property type="entry name" value="Apoptosis, Tumor Necrosis Factor Receptor Associated Protein 2, Chain A"/>
    <property type="match status" value="3"/>
</dbReference>
<organism evidence="4 5">
    <name type="scientific">Brassica napus</name>
    <name type="common">Rape</name>
    <dbReference type="NCBI Taxonomy" id="3708"/>
    <lineage>
        <taxon>Eukaryota</taxon>
        <taxon>Viridiplantae</taxon>
        <taxon>Streptophyta</taxon>
        <taxon>Embryophyta</taxon>
        <taxon>Tracheophyta</taxon>
        <taxon>Spermatophyta</taxon>
        <taxon>Magnoliopsida</taxon>
        <taxon>eudicotyledons</taxon>
        <taxon>Gunneridae</taxon>
        <taxon>Pentapetalae</taxon>
        <taxon>rosids</taxon>
        <taxon>malvids</taxon>
        <taxon>Brassicales</taxon>
        <taxon>Brassicaceae</taxon>
        <taxon>Brassiceae</taxon>
        <taxon>Brassica</taxon>
    </lineage>
</organism>
<evidence type="ECO:0000256" key="1">
    <source>
        <dbReference type="ARBA" id="ARBA00023054"/>
    </source>
</evidence>
<reference evidence="4 5" key="1">
    <citation type="submission" date="2021-05" db="EMBL/GenBank/DDBJ databases">
        <title>Genome Assembly of Synthetic Allotetraploid Brassica napus Reveals Homoeologous Exchanges between Subgenomes.</title>
        <authorList>
            <person name="Davis J.T."/>
        </authorList>
    </citation>
    <scope>NUCLEOTIDE SEQUENCE [LARGE SCALE GENOMIC DNA]</scope>
    <source>
        <strain evidence="5">cv. Da-Ae</strain>
        <tissue evidence="4">Seedling</tissue>
    </source>
</reference>
<gene>
    <name evidence="4" type="ORF">HID58_060725</name>
</gene>
<dbReference type="InterPro" id="IPR002083">
    <property type="entry name" value="MATH/TRAF_dom"/>
</dbReference>
<feature type="non-terminal residue" evidence="4">
    <location>
        <position position="1"/>
    </location>
</feature>
<evidence type="ECO:0000313" key="5">
    <source>
        <dbReference type="Proteomes" id="UP000824890"/>
    </source>
</evidence>
<dbReference type="InterPro" id="IPR008974">
    <property type="entry name" value="TRAF-like"/>
</dbReference>
<evidence type="ECO:0000313" key="4">
    <source>
        <dbReference type="EMBL" id="KAH0884629.1"/>
    </source>
</evidence>
<dbReference type="PANTHER" id="PTHR46236:SF33">
    <property type="entry name" value="MEPRIN AND TRAF-LIKE DOMAIN-CONTAINING PROTEIN-RELATED"/>
    <property type="match status" value="1"/>
</dbReference>
<keyword evidence="1 2" id="KW-0175">Coiled coil</keyword>
<feature type="domain" description="MATH" evidence="3">
    <location>
        <begin position="12"/>
        <end position="126"/>
    </location>
</feature>
<dbReference type="Proteomes" id="UP000824890">
    <property type="component" value="Unassembled WGS sequence"/>
</dbReference>
<proteinExistence type="predicted"/>
<dbReference type="SUPFAM" id="SSF49599">
    <property type="entry name" value="TRAF domain-like"/>
    <property type="match status" value="3"/>
</dbReference>
<dbReference type="PROSITE" id="PS50144">
    <property type="entry name" value="MATH"/>
    <property type="match status" value="3"/>
</dbReference>
<evidence type="ECO:0000259" key="3">
    <source>
        <dbReference type="PROSITE" id="PS50144"/>
    </source>
</evidence>
<dbReference type="InterPro" id="IPR050804">
    <property type="entry name" value="MCC"/>
</dbReference>
<feature type="domain" description="MATH" evidence="3">
    <location>
        <begin position="380"/>
        <end position="512"/>
    </location>
</feature>
<comment type="caution">
    <text evidence="4">The sequence shown here is derived from an EMBL/GenBank/DDBJ whole genome shotgun (WGS) entry which is preliminary data.</text>
</comment>
<dbReference type="SMART" id="SM00061">
    <property type="entry name" value="MATH"/>
    <property type="match status" value="2"/>
</dbReference>
<evidence type="ECO:0000256" key="2">
    <source>
        <dbReference type="SAM" id="Coils"/>
    </source>
</evidence>
<dbReference type="Pfam" id="PF22486">
    <property type="entry name" value="MATH_2"/>
    <property type="match status" value="2"/>
</dbReference>
<accession>A0ABQ7ZWJ4</accession>
<feature type="coiled-coil region" evidence="2">
    <location>
        <begin position="216"/>
        <end position="267"/>
    </location>
</feature>
<dbReference type="EMBL" id="JAGKQM010000014">
    <property type="protein sequence ID" value="KAH0884629.1"/>
    <property type="molecule type" value="Genomic_DNA"/>
</dbReference>
<dbReference type="CDD" id="cd00121">
    <property type="entry name" value="MATH"/>
    <property type="match status" value="2"/>
</dbReference>
<keyword evidence="5" id="KW-1185">Reference proteome</keyword>
<dbReference type="PANTHER" id="PTHR46236">
    <property type="entry name" value="TRAF-LIKE SUPERFAMILY PROTEIN"/>
    <property type="match status" value="1"/>
</dbReference>
<feature type="coiled-coil region" evidence="2">
    <location>
        <begin position="339"/>
        <end position="404"/>
    </location>
</feature>
<name>A0ABQ7ZWJ4_BRANA</name>
<sequence>EVFITSMAMQVGKKFSWVIKDFPSLQCEICYSAPVLIGDCKWRLCAYPKEDKLPIQNHTGWRKYVKFRLSIVKQVLEIDTELQETYHWFDEKNSCWGFPSMIPLTKLHDEKEGFLVNGYLVIVAEVDVLEVIATLDESEESEESRRPVESVRRIFEMHPDIAVDFRAKNQHLRKACMSFLLSLIETLCMSLKDLSNEDLVEADVALTYVRDAGFKVDWLEKKLEILKEKKEKEKCSLILLEEMKEKLLELKQKCSDLDALVEKEEAELLAIRTPSSFVDYRLTIVNKLRKSYTYLEWFNPWTIFDPCSPSEFFLPKFHDKDGGYIVNNCVKIVAEVDVLEKSDIQVDWLEKNLEQVKEKKEKELSGLAMLQETEEKLLKQKQKCAEMEALANEMEAIVNEQKAELSVTRTPLRLVAYPRENDVDYLSLYLVDDMRYAASKSKPYKLRGNVNFNITIINQLSKKLSLREDSEHLYDVISPFHRGFESWIPLNKLHAEDGGFLLNGELKIAVKVQVSDVSWEPEDASDDALVDVSGGIKKTTKFLRKTKETMDAINGFQILPSQERFVTSMEKQVGEKFVSVIQNFSFVNSEKCYSDPFAIRGFKWRLLAECDLVVLHLYMCITDCPPFPSEAVKVRLTIVNQLCEYRSILKESDHWFDEKSPTWGCAIPTQILEEDGGFLVNGDLKIVAEDRVRLIFERHPEAAVEFRAKNQHLRTTYIIFLLSLIETLYQPLQELSSEDLVEADIALTYLKDAGFKVDWLENKLDLLKARKEKEKACEVRVQEMEVQLHDLKHKFEIEKAELVLSYC</sequence>
<feature type="domain" description="MATH" evidence="3">
    <location>
        <begin position="574"/>
        <end position="690"/>
    </location>
</feature>
<protein>
    <recommendedName>
        <fullName evidence="3">MATH domain-containing protein</fullName>
    </recommendedName>
</protein>